<evidence type="ECO:0000256" key="2">
    <source>
        <dbReference type="ARBA" id="ARBA00010065"/>
    </source>
</evidence>
<dbReference type="PANTHER" id="PTHR38686">
    <property type="entry name" value="APOLIPOPROTEIN N-ACYLTRANSFERASE"/>
    <property type="match status" value="1"/>
</dbReference>
<evidence type="ECO:0000313" key="12">
    <source>
        <dbReference type="Proteomes" id="UP000031433"/>
    </source>
</evidence>
<comment type="function">
    <text evidence="9">Catalyzes the phospholipid dependent N-acylation of the N-terminal cysteine of apolipoprotein, the last step in lipoprotein maturation.</text>
</comment>
<feature type="domain" description="CN hydrolase" evidence="10">
    <location>
        <begin position="239"/>
        <end position="483"/>
    </location>
</feature>
<dbReference type="AlphaFoldDB" id="A0A0C1U1U6"/>
<evidence type="ECO:0000256" key="3">
    <source>
        <dbReference type="ARBA" id="ARBA00022475"/>
    </source>
</evidence>
<gene>
    <name evidence="9" type="primary">lnt</name>
    <name evidence="11" type="ORF">SE37_03645</name>
</gene>
<dbReference type="InterPro" id="IPR003010">
    <property type="entry name" value="C-N_Hydrolase"/>
</dbReference>
<dbReference type="Proteomes" id="UP000031433">
    <property type="component" value="Unassembled WGS sequence"/>
</dbReference>
<evidence type="ECO:0000256" key="6">
    <source>
        <dbReference type="ARBA" id="ARBA00022989"/>
    </source>
</evidence>
<dbReference type="NCBIfam" id="TIGR00546">
    <property type="entry name" value="lnt"/>
    <property type="match status" value="1"/>
</dbReference>
<feature type="transmembrane region" description="Helical" evidence="9">
    <location>
        <begin position="129"/>
        <end position="152"/>
    </location>
</feature>
<keyword evidence="6 9" id="KW-1133">Transmembrane helix</keyword>
<keyword evidence="7 9" id="KW-0472">Membrane</keyword>
<dbReference type="Gene3D" id="3.60.110.10">
    <property type="entry name" value="Carbon-nitrogen hydrolase"/>
    <property type="match status" value="1"/>
</dbReference>
<comment type="catalytic activity">
    <reaction evidence="9">
        <text>N-terminal S-1,2-diacyl-sn-glyceryl-L-cysteinyl-[lipoprotein] + a glycerophospholipid = N-acyl-S-1,2-diacyl-sn-glyceryl-L-cysteinyl-[lipoprotein] + a 2-acyl-sn-glycero-3-phospholipid + H(+)</text>
        <dbReference type="Rhea" id="RHEA:48228"/>
        <dbReference type="Rhea" id="RHEA-COMP:14681"/>
        <dbReference type="Rhea" id="RHEA-COMP:14684"/>
        <dbReference type="ChEBI" id="CHEBI:15378"/>
        <dbReference type="ChEBI" id="CHEBI:136912"/>
        <dbReference type="ChEBI" id="CHEBI:140656"/>
        <dbReference type="ChEBI" id="CHEBI:140657"/>
        <dbReference type="ChEBI" id="CHEBI:140660"/>
        <dbReference type="EC" id="2.3.1.269"/>
    </reaction>
</comment>
<name>A0A0C1U1U6_9BACT</name>
<dbReference type="HAMAP" id="MF_01148">
    <property type="entry name" value="Lnt"/>
    <property type="match status" value="1"/>
</dbReference>
<comment type="similarity">
    <text evidence="2 9">Belongs to the CN hydrolase family. Apolipoprotein N-acyltransferase subfamily.</text>
</comment>
<organism evidence="11 12">
    <name type="scientific">Geobacter soli</name>
    <dbReference type="NCBI Taxonomy" id="1510391"/>
    <lineage>
        <taxon>Bacteria</taxon>
        <taxon>Pseudomonadati</taxon>
        <taxon>Thermodesulfobacteriota</taxon>
        <taxon>Desulfuromonadia</taxon>
        <taxon>Geobacterales</taxon>
        <taxon>Geobacteraceae</taxon>
        <taxon>Geobacter</taxon>
    </lineage>
</organism>
<evidence type="ECO:0000256" key="1">
    <source>
        <dbReference type="ARBA" id="ARBA00004651"/>
    </source>
</evidence>
<evidence type="ECO:0000256" key="4">
    <source>
        <dbReference type="ARBA" id="ARBA00022679"/>
    </source>
</evidence>
<evidence type="ECO:0000256" key="9">
    <source>
        <dbReference type="HAMAP-Rule" id="MF_01148"/>
    </source>
</evidence>
<feature type="transmembrane region" description="Helical" evidence="9">
    <location>
        <begin position="172"/>
        <end position="190"/>
    </location>
</feature>
<dbReference type="GO" id="GO:0042158">
    <property type="term" value="P:lipoprotein biosynthetic process"/>
    <property type="evidence" value="ECO:0007669"/>
    <property type="project" value="UniProtKB-UniRule"/>
</dbReference>
<dbReference type="CDD" id="cd07571">
    <property type="entry name" value="ALP_N-acyl_transferase"/>
    <property type="match status" value="1"/>
</dbReference>
<dbReference type="GO" id="GO:0005886">
    <property type="term" value="C:plasma membrane"/>
    <property type="evidence" value="ECO:0007669"/>
    <property type="project" value="UniProtKB-SubCell"/>
</dbReference>
<dbReference type="EC" id="2.3.1.269" evidence="9"/>
<feature type="transmembrane region" description="Helical" evidence="9">
    <location>
        <begin position="202"/>
        <end position="222"/>
    </location>
</feature>
<dbReference type="GO" id="GO:0016410">
    <property type="term" value="F:N-acyltransferase activity"/>
    <property type="evidence" value="ECO:0007669"/>
    <property type="project" value="UniProtKB-UniRule"/>
</dbReference>
<comment type="pathway">
    <text evidence="9">Protein modification; lipoprotein biosynthesis (N-acyl transfer).</text>
</comment>
<dbReference type="UniPathway" id="UPA00666"/>
<evidence type="ECO:0000256" key="5">
    <source>
        <dbReference type="ARBA" id="ARBA00022692"/>
    </source>
</evidence>
<dbReference type="PANTHER" id="PTHR38686:SF1">
    <property type="entry name" value="APOLIPOPROTEIN N-ACYLTRANSFERASE"/>
    <property type="match status" value="1"/>
</dbReference>
<sequence>MDYRRFHMPGFNAVPRRDYVMAALSGVLLAVSFPTPGFSILAWVALVPLLLACGHKAPATAFRLGFTAGLVAYAGILYWINIAVVAYGRLHWSVSIVIFLMLAGYLALYPAVTVYVVRRGEERGITALLAFPVVWVGLEYVRSFLLTGFPWASLGYSQYRTLPLIQIADLTGVYGLSFLIALSNVVLYRIIRGFAARERAPYPVKSAAILVLLLIATLAYGFNRLHRPEAGAPFSVALIQGNIDQSVKWDPAFQEATVAVYERLSRKACSTGPADLVVWPESAVPFYLQNEEKYASRIRNLARELRSCTVVGSPAFERDGETIRYLNSAFLLSPWGDVMGRSDKIHLVPFGEYVPMAKFLPFVNKIVAGIGDFSPGAGIASLETGKGAIGVLVCFEGIFPELARGYVRAGSRILVNITNDAWYKRSSAPYQHLSMTVFRAVENRVPLVRAANTGITAIIDSKGHILRMTGLFEEAILTGEVRLGEGGTIYNRYGDVFAMACLACGALIALRAHRRAGSA</sequence>
<evidence type="ECO:0000313" key="11">
    <source>
        <dbReference type="EMBL" id="KIE41785.1"/>
    </source>
</evidence>
<evidence type="ECO:0000256" key="7">
    <source>
        <dbReference type="ARBA" id="ARBA00023136"/>
    </source>
</evidence>
<keyword evidence="8 9" id="KW-0012">Acyltransferase</keyword>
<keyword evidence="5 9" id="KW-0812">Transmembrane</keyword>
<evidence type="ECO:0000259" key="10">
    <source>
        <dbReference type="PROSITE" id="PS50263"/>
    </source>
</evidence>
<reference evidence="11 12" key="1">
    <citation type="submission" date="2015-01" db="EMBL/GenBank/DDBJ databases">
        <title>Genome sequence of the anaerobic bacterium Geobacter soli GSS01, a dissimilatory Fe(III) reducer from soil.</title>
        <authorList>
            <person name="Yang G."/>
            <person name="Zhou S."/>
        </authorList>
    </citation>
    <scope>NUCLEOTIDE SEQUENCE [LARGE SCALE GENOMIC DNA]</scope>
    <source>
        <strain evidence="11 12">GSS01</strain>
    </source>
</reference>
<dbReference type="InterPro" id="IPR045378">
    <property type="entry name" value="LNT_N"/>
</dbReference>
<keyword evidence="12" id="KW-1185">Reference proteome</keyword>
<dbReference type="EMBL" id="JXBL01000001">
    <property type="protein sequence ID" value="KIE41785.1"/>
    <property type="molecule type" value="Genomic_DNA"/>
</dbReference>
<dbReference type="Pfam" id="PF00795">
    <property type="entry name" value="CN_hydrolase"/>
    <property type="match status" value="1"/>
</dbReference>
<feature type="transmembrane region" description="Helical" evidence="9">
    <location>
        <begin position="64"/>
        <end position="88"/>
    </location>
</feature>
<keyword evidence="3 9" id="KW-1003">Cell membrane</keyword>
<dbReference type="SUPFAM" id="SSF56317">
    <property type="entry name" value="Carbon-nitrogen hydrolase"/>
    <property type="match status" value="1"/>
</dbReference>
<comment type="subcellular location">
    <subcellularLocation>
        <location evidence="1 9">Cell membrane</location>
        <topology evidence="1 9">Multi-pass membrane protein</topology>
    </subcellularLocation>
</comment>
<proteinExistence type="inferred from homology"/>
<accession>A0A0C1U1U6</accession>
<comment type="caution">
    <text evidence="11">The sequence shown here is derived from an EMBL/GenBank/DDBJ whole genome shotgun (WGS) entry which is preliminary data.</text>
</comment>
<dbReference type="InterPro" id="IPR036526">
    <property type="entry name" value="C-N_Hydrolase_sf"/>
</dbReference>
<protein>
    <recommendedName>
        <fullName evidence="9">Apolipoprotein N-acyltransferase</fullName>
        <shortName evidence="9">ALP N-acyltransferase</shortName>
        <ecNumber evidence="9">2.3.1.269</ecNumber>
    </recommendedName>
</protein>
<dbReference type="RefSeq" id="WP_039643738.1">
    <property type="nucleotide sequence ID" value="NZ_JXBL01000001.1"/>
</dbReference>
<feature type="transmembrane region" description="Helical" evidence="9">
    <location>
        <begin position="20"/>
        <end position="52"/>
    </location>
</feature>
<feature type="transmembrane region" description="Helical" evidence="9">
    <location>
        <begin position="94"/>
        <end position="117"/>
    </location>
</feature>
<dbReference type="PROSITE" id="PS50263">
    <property type="entry name" value="CN_HYDROLASE"/>
    <property type="match status" value="1"/>
</dbReference>
<dbReference type="InterPro" id="IPR004563">
    <property type="entry name" value="Apolipo_AcylTrfase"/>
</dbReference>
<evidence type="ECO:0000256" key="8">
    <source>
        <dbReference type="ARBA" id="ARBA00023315"/>
    </source>
</evidence>
<keyword evidence="4 9" id="KW-0808">Transferase</keyword>
<dbReference type="Pfam" id="PF20154">
    <property type="entry name" value="LNT_N"/>
    <property type="match status" value="1"/>
</dbReference>